<reference evidence="3 4" key="1">
    <citation type="submission" date="2016-11" db="EMBL/GenBank/DDBJ databases">
        <title>Draft Genome Sequences of Nine Cyanobacterial Strains from Diverse Habitats.</title>
        <authorList>
            <person name="Zhu T."/>
            <person name="Hou S."/>
            <person name="Lu X."/>
            <person name="Hess W.R."/>
        </authorList>
    </citation>
    <scope>NUCLEOTIDE SEQUENCE [LARGE SCALE GENOMIC DNA]</scope>
    <source>
        <strain evidence="3 4">5.2 s.c.1</strain>
    </source>
</reference>
<evidence type="ECO:0000313" key="4">
    <source>
        <dbReference type="Proteomes" id="UP000185984"/>
    </source>
</evidence>
<dbReference type="InterPro" id="IPR028098">
    <property type="entry name" value="Glyco_trans_4-like_N"/>
</dbReference>
<dbReference type="AlphaFoldDB" id="A0A1U7HGL2"/>
<protein>
    <submittedName>
        <fullName evidence="3">Glycosyl transferase</fullName>
    </submittedName>
</protein>
<evidence type="ECO:0000313" key="3">
    <source>
        <dbReference type="EMBL" id="OKH22668.1"/>
    </source>
</evidence>
<feature type="domain" description="Glycosyltransferase subfamily 4-like N-terminal" evidence="2">
    <location>
        <begin position="26"/>
        <end position="215"/>
    </location>
</feature>
<proteinExistence type="predicted"/>
<keyword evidence="3" id="KW-0808">Transferase</keyword>
<dbReference type="STRING" id="247279.NIES1031_19630"/>
<comment type="caution">
    <text evidence="3">The sequence shown here is derived from an EMBL/GenBank/DDBJ whole genome shotgun (WGS) entry which is preliminary data.</text>
</comment>
<dbReference type="InterPro" id="IPR001296">
    <property type="entry name" value="Glyco_trans_1"/>
</dbReference>
<dbReference type="GO" id="GO:0016758">
    <property type="term" value="F:hexosyltransferase activity"/>
    <property type="evidence" value="ECO:0007669"/>
    <property type="project" value="TreeGrafter"/>
</dbReference>
<gene>
    <name evidence="3" type="ORF">NIES1031_19630</name>
</gene>
<evidence type="ECO:0000259" key="1">
    <source>
        <dbReference type="Pfam" id="PF00534"/>
    </source>
</evidence>
<dbReference type="InterPro" id="IPR050194">
    <property type="entry name" value="Glycosyltransferase_grp1"/>
</dbReference>
<dbReference type="EMBL" id="MRCC01000019">
    <property type="protein sequence ID" value="OKH22668.1"/>
    <property type="molecule type" value="Genomic_DNA"/>
</dbReference>
<feature type="domain" description="Glycosyl transferase family 1" evidence="1">
    <location>
        <begin position="230"/>
        <end position="396"/>
    </location>
</feature>
<keyword evidence="4" id="KW-1185">Reference proteome</keyword>
<dbReference type="Proteomes" id="UP000185984">
    <property type="component" value="Unassembled WGS sequence"/>
</dbReference>
<dbReference type="Pfam" id="PF00534">
    <property type="entry name" value="Glycos_transf_1"/>
    <property type="match status" value="1"/>
</dbReference>
<dbReference type="PANTHER" id="PTHR45947">
    <property type="entry name" value="SULFOQUINOVOSYL TRANSFERASE SQD2"/>
    <property type="match status" value="1"/>
</dbReference>
<name>A0A1U7HGL2_9CHRO</name>
<dbReference type="SUPFAM" id="SSF53756">
    <property type="entry name" value="UDP-Glycosyltransferase/glycogen phosphorylase"/>
    <property type="match status" value="1"/>
</dbReference>
<dbReference type="CDD" id="cd03794">
    <property type="entry name" value="GT4_WbuB-like"/>
    <property type="match status" value="1"/>
</dbReference>
<evidence type="ECO:0000259" key="2">
    <source>
        <dbReference type="Pfam" id="PF13579"/>
    </source>
</evidence>
<dbReference type="PANTHER" id="PTHR45947:SF3">
    <property type="entry name" value="SULFOQUINOVOSYL TRANSFERASE SQD2"/>
    <property type="match status" value="1"/>
</dbReference>
<dbReference type="Pfam" id="PF13579">
    <property type="entry name" value="Glyco_trans_4_4"/>
    <property type="match status" value="1"/>
</dbReference>
<dbReference type="NCBIfam" id="NF007640">
    <property type="entry name" value="PRK10307.1"/>
    <property type="match status" value="1"/>
</dbReference>
<sequence>MQIFTNRAKRNMRILVYGLNYTPELTGIGKYTGEMTEWLAAQGHEVRVVTALPYYPAWRVDAGFSPWRYCTEFLKGVKVWRCPLWVPHKPSGLKRILHLASFAIASFPVVLWQGLNWQPDVVFVVEPAFFCVVGALVTSRVSGAKAWLHIQDFEIDAGFDLGLLPSSGIVRSLISTIERWLTNRFDRVSTISEKMLERLKLKGVLIYKCVYFPNWVDTKTIYPLQHTSALRTELGIAPDTFVALYSGSMGEKQGLEVILAAAQMLAIDYPNILFVLCGEGSARKHLQKLAKKMLNVRFLNLQPVHRLNDLLNLANVHLLPQLPTAADLVMPSKLQGMCASGRPAIATVHPDTQIAQVLQSCGITVIPGDIIALTKALVILANHPEQCIELGKAARQFTLNNWQQEKVLQQLEQKFYQLCFTPNVSNKRIDTALEQPLESDS</sequence>
<dbReference type="Gene3D" id="3.40.50.2000">
    <property type="entry name" value="Glycogen Phosphorylase B"/>
    <property type="match status" value="2"/>
</dbReference>
<dbReference type="OrthoDB" id="9811902at2"/>
<accession>A0A1U7HGL2</accession>
<organism evidence="3 4">
    <name type="scientific">Chroogloeocystis siderophila 5.2 s.c.1</name>
    <dbReference type="NCBI Taxonomy" id="247279"/>
    <lineage>
        <taxon>Bacteria</taxon>
        <taxon>Bacillati</taxon>
        <taxon>Cyanobacteriota</taxon>
        <taxon>Cyanophyceae</taxon>
        <taxon>Oscillatoriophycideae</taxon>
        <taxon>Chroococcales</taxon>
        <taxon>Chroococcaceae</taxon>
        <taxon>Chroogloeocystis</taxon>
    </lineage>
</organism>